<dbReference type="EMBL" id="KN834294">
    <property type="protein sequence ID" value="KIK11127.1"/>
    <property type="molecule type" value="Genomic_DNA"/>
</dbReference>
<evidence type="ECO:0000313" key="1">
    <source>
        <dbReference type="EMBL" id="KIK11127.1"/>
    </source>
</evidence>
<protein>
    <submittedName>
        <fullName evidence="1">Uncharacterized protein</fullName>
    </submittedName>
</protein>
<evidence type="ECO:0000313" key="2">
    <source>
        <dbReference type="Proteomes" id="UP000054018"/>
    </source>
</evidence>
<dbReference type="HOGENOM" id="CLU_098365_0_0_1"/>
<reference evidence="1 2" key="1">
    <citation type="submission" date="2014-04" db="EMBL/GenBank/DDBJ databases">
        <authorList>
            <consortium name="DOE Joint Genome Institute"/>
            <person name="Kuo A."/>
            <person name="Kohler A."/>
            <person name="Costa M.D."/>
            <person name="Nagy L.G."/>
            <person name="Floudas D."/>
            <person name="Copeland A."/>
            <person name="Barry K.W."/>
            <person name="Cichocki N."/>
            <person name="Veneault-Fourrey C."/>
            <person name="LaButti K."/>
            <person name="Lindquist E.A."/>
            <person name="Lipzen A."/>
            <person name="Lundell T."/>
            <person name="Morin E."/>
            <person name="Murat C."/>
            <person name="Sun H."/>
            <person name="Tunlid A."/>
            <person name="Henrissat B."/>
            <person name="Grigoriev I.V."/>
            <person name="Hibbett D.S."/>
            <person name="Martin F."/>
            <person name="Nordberg H.P."/>
            <person name="Cantor M.N."/>
            <person name="Hua S.X."/>
        </authorList>
    </citation>
    <scope>NUCLEOTIDE SEQUENCE [LARGE SCALE GENOMIC DNA]</scope>
    <source>
        <strain evidence="1 2">441</strain>
    </source>
</reference>
<name>A0A0C9YLD6_9AGAM</name>
<keyword evidence="2" id="KW-1185">Reference proteome</keyword>
<reference evidence="2" key="2">
    <citation type="submission" date="2015-01" db="EMBL/GenBank/DDBJ databases">
        <title>Evolutionary Origins and Diversification of the Mycorrhizal Mutualists.</title>
        <authorList>
            <consortium name="DOE Joint Genome Institute"/>
            <consortium name="Mycorrhizal Genomics Consortium"/>
            <person name="Kohler A."/>
            <person name="Kuo A."/>
            <person name="Nagy L.G."/>
            <person name="Floudas D."/>
            <person name="Copeland A."/>
            <person name="Barry K.W."/>
            <person name="Cichocki N."/>
            <person name="Veneault-Fourrey C."/>
            <person name="LaButti K."/>
            <person name="Lindquist E.A."/>
            <person name="Lipzen A."/>
            <person name="Lundell T."/>
            <person name="Morin E."/>
            <person name="Murat C."/>
            <person name="Riley R."/>
            <person name="Ohm R."/>
            <person name="Sun H."/>
            <person name="Tunlid A."/>
            <person name="Henrissat B."/>
            <person name="Grigoriev I.V."/>
            <person name="Hibbett D.S."/>
            <person name="Martin F."/>
        </authorList>
    </citation>
    <scope>NUCLEOTIDE SEQUENCE [LARGE SCALE GENOMIC DNA]</scope>
    <source>
        <strain evidence="2">441</strain>
    </source>
</reference>
<gene>
    <name evidence="1" type="ORF">PISMIDRAFT_690570</name>
</gene>
<dbReference type="Proteomes" id="UP000054018">
    <property type="component" value="Unassembled WGS sequence"/>
</dbReference>
<sequence length="135" mass="14673">MAIEANVEGGRVTLLNACDLGCSVNGRIIVEPDVAAQVKSWLRELSPDASLRAVIYFQDTDDGTAVQPNIDSFRDICGADNFYGSVVLVASGRRLLDLQELRQGVWSEALSRGARSFCYVDTRGSAEEAIKMSIE</sequence>
<accession>A0A0C9YLD6</accession>
<dbReference type="OrthoDB" id="2689572at2759"/>
<organism evidence="1 2">
    <name type="scientific">Pisolithus microcarpus 441</name>
    <dbReference type="NCBI Taxonomy" id="765257"/>
    <lineage>
        <taxon>Eukaryota</taxon>
        <taxon>Fungi</taxon>
        <taxon>Dikarya</taxon>
        <taxon>Basidiomycota</taxon>
        <taxon>Agaricomycotina</taxon>
        <taxon>Agaricomycetes</taxon>
        <taxon>Agaricomycetidae</taxon>
        <taxon>Boletales</taxon>
        <taxon>Sclerodermatineae</taxon>
        <taxon>Pisolithaceae</taxon>
        <taxon>Pisolithus</taxon>
    </lineage>
</organism>
<dbReference type="AlphaFoldDB" id="A0A0C9YLD6"/>
<proteinExistence type="predicted"/>